<dbReference type="InterPro" id="IPR000159">
    <property type="entry name" value="RA_dom"/>
</dbReference>
<gene>
    <name evidence="4" type="primary">rassf11</name>
</gene>
<evidence type="ECO:0000313" key="3">
    <source>
        <dbReference type="Proteomes" id="UP000504632"/>
    </source>
</evidence>
<dbReference type="InterPro" id="IPR033593">
    <property type="entry name" value="N-RASSF"/>
</dbReference>
<feature type="compositionally biased region" description="Basic and acidic residues" evidence="1">
    <location>
        <begin position="172"/>
        <end position="185"/>
    </location>
</feature>
<dbReference type="PROSITE" id="PS50200">
    <property type="entry name" value="RA"/>
    <property type="match status" value="1"/>
</dbReference>
<dbReference type="PANTHER" id="PTHR15286:SF16">
    <property type="entry name" value="RAS ASSOCIATION DOMAIN-CONTAINING PROTEIN 8"/>
    <property type="match status" value="1"/>
</dbReference>
<dbReference type="RefSeq" id="XP_030639766.1">
    <property type="nucleotide sequence ID" value="XM_030783906.1"/>
</dbReference>
<dbReference type="SMART" id="SM00314">
    <property type="entry name" value="RA"/>
    <property type="match status" value="1"/>
</dbReference>
<dbReference type="GO" id="GO:0007165">
    <property type="term" value="P:signal transduction"/>
    <property type="evidence" value="ECO:0007669"/>
    <property type="project" value="InterPro"/>
</dbReference>
<feature type="region of interest" description="Disordered" evidence="1">
    <location>
        <begin position="123"/>
        <end position="150"/>
    </location>
</feature>
<dbReference type="PANTHER" id="PTHR15286">
    <property type="entry name" value="RAS-ASSOCIATING DOMAIN CONTAINING PROTEIN"/>
    <property type="match status" value="1"/>
</dbReference>
<feature type="compositionally biased region" description="Basic and acidic residues" evidence="1">
    <location>
        <begin position="208"/>
        <end position="222"/>
    </location>
</feature>
<dbReference type="InterPro" id="IPR029071">
    <property type="entry name" value="Ubiquitin-like_domsf"/>
</dbReference>
<dbReference type="Pfam" id="PF21712">
    <property type="entry name" value="RASSF8-10_RA"/>
    <property type="match status" value="1"/>
</dbReference>
<evidence type="ECO:0000256" key="1">
    <source>
        <dbReference type="SAM" id="MobiDB-lite"/>
    </source>
</evidence>
<dbReference type="CTD" id="561036"/>
<evidence type="ECO:0000313" key="4">
    <source>
        <dbReference type="RefSeq" id="XP_030639766.1"/>
    </source>
</evidence>
<organism evidence="3 4">
    <name type="scientific">Chanos chanos</name>
    <name type="common">Milkfish</name>
    <name type="synonym">Mugil chanos</name>
    <dbReference type="NCBI Taxonomy" id="29144"/>
    <lineage>
        <taxon>Eukaryota</taxon>
        <taxon>Metazoa</taxon>
        <taxon>Chordata</taxon>
        <taxon>Craniata</taxon>
        <taxon>Vertebrata</taxon>
        <taxon>Euteleostomi</taxon>
        <taxon>Actinopterygii</taxon>
        <taxon>Neopterygii</taxon>
        <taxon>Teleostei</taxon>
        <taxon>Ostariophysi</taxon>
        <taxon>Gonorynchiformes</taxon>
        <taxon>Chanidae</taxon>
        <taxon>Chanos</taxon>
    </lineage>
</organism>
<feature type="compositionally biased region" description="Basic and acidic residues" evidence="1">
    <location>
        <begin position="272"/>
        <end position="283"/>
    </location>
</feature>
<feature type="domain" description="Ras-associating" evidence="2">
    <location>
        <begin position="1"/>
        <end position="82"/>
    </location>
</feature>
<dbReference type="Proteomes" id="UP000504632">
    <property type="component" value="Chromosome 9"/>
</dbReference>
<proteinExistence type="predicted"/>
<dbReference type="Gene3D" id="3.10.20.90">
    <property type="entry name" value="Phosphatidylinositol 3-kinase Catalytic Subunit, Chain A, domain 1"/>
    <property type="match status" value="1"/>
</dbReference>
<keyword evidence="3" id="KW-1185">Reference proteome</keyword>
<protein>
    <submittedName>
        <fullName evidence="4">Ras association domain-containing protein 8</fullName>
    </submittedName>
</protein>
<feature type="region of interest" description="Disordered" evidence="1">
    <location>
        <begin position="383"/>
        <end position="404"/>
    </location>
</feature>
<feature type="region of interest" description="Disordered" evidence="1">
    <location>
        <begin position="165"/>
        <end position="283"/>
    </location>
</feature>
<reference evidence="4" key="1">
    <citation type="submission" date="2025-08" db="UniProtKB">
        <authorList>
            <consortium name="RefSeq"/>
        </authorList>
    </citation>
    <scope>IDENTIFICATION</scope>
</reference>
<accession>A0A6J2W8T3</accession>
<name>A0A6J2W8T3_CHACN</name>
<dbReference type="AlphaFoldDB" id="A0A6J2W8T3"/>
<evidence type="ECO:0000259" key="2">
    <source>
        <dbReference type="PROSITE" id="PS50200"/>
    </source>
</evidence>
<dbReference type="InParanoid" id="A0A6J2W8T3"/>
<feature type="compositionally biased region" description="Basic and acidic residues" evidence="1">
    <location>
        <begin position="230"/>
        <end position="241"/>
    </location>
</feature>
<sequence>MELKVSVEGVQRIVCGVTERTTCQEVVIALAQASGRTGRYTLREKFKEYERNVTPDERVLESLEKYGEQAREVQLILKHNGPSLWEEASRLRGSRYQACGQLRRVDRGSRIQQDSDAAARLYRQSLPPLSRTRIHSEPPPEEPKKTKRKSLTLMEEAWGWLENLGRGGKQQLGRDKGKGKDEDKGNGYASKISIKPAKDSSVPGALQGKDKKEKVKVTEHHNIISCLGNHGKDGDDNETGKKPSGKQNKGQKKDQEVTTSKKKSEPSAVETRSTETAKDEREEVRELLMRQQILLKDLQIKMDSTDDQICELEEQHRRVQSPDAAQDSAEEAEQLEYWMNELKAEEGYERDLQKQFFEMKEKAAECKAKLEEYKFKLNRLDLARNTTEEPGPNPRKDQKAKTLSSEALASPVYHCKADVQPHLTAQAQGPNGDSEERIFDSEDPYVFISPDQISDPQHCGPKELREWWSRWSEAQRTAKTKPKIIHRSEITIHLGSTRV</sequence>
<dbReference type="SUPFAM" id="SSF54236">
    <property type="entry name" value="Ubiquitin-like"/>
    <property type="match status" value="1"/>
</dbReference>
<feature type="compositionally biased region" description="Basic and acidic residues" evidence="1">
    <location>
        <begin position="134"/>
        <end position="144"/>
    </location>
</feature>
<dbReference type="OrthoDB" id="10051571at2759"/>
<dbReference type="InterPro" id="IPR048945">
    <property type="entry name" value="RASSF8/10_RA"/>
</dbReference>
<dbReference type="GeneID" id="115820353"/>